<dbReference type="InterPro" id="IPR027450">
    <property type="entry name" value="AlkB-like"/>
</dbReference>
<sequence length="189" mass="21837">MPSNHIAAPYRYIVTASSERWSFAYLHKHIDWQEEELIMFGKAVKSPRLVAFYGEQGVCYSYSGQAYYGRGIPDWLRPLFAKAYEISGQTFNTVLCNLYRNGKDYMGWHSDDEPSLGPAPKIVMYSAGATRDFCLRLKGETSQRLIQSIDDGSWLEMQAEMQVVWQHALPKRLRVTQPRVSLTFRQVIR</sequence>
<dbReference type="InterPro" id="IPR032854">
    <property type="entry name" value="ALKBH3"/>
</dbReference>
<dbReference type="Gene3D" id="2.60.120.590">
    <property type="entry name" value="Alpha-ketoglutarate-dependent dioxygenase AlkB-like"/>
    <property type="match status" value="1"/>
</dbReference>
<dbReference type="GO" id="GO:0006307">
    <property type="term" value="P:DNA alkylation repair"/>
    <property type="evidence" value="ECO:0007669"/>
    <property type="project" value="InterPro"/>
</dbReference>
<dbReference type="Proteomes" id="UP000315901">
    <property type="component" value="Unassembled WGS sequence"/>
</dbReference>
<dbReference type="EMBL" id="VFRR01000005">
    <property type="protein sequence ID" value="TPE54532.1"/>
    <property type="molecule type" value="Genomic_DNA"/>
</dbReference>
<accession>A0A501X232</accession>
<dbReference type="PROSITE" id="PS51471">
    <property type="entry name" value="FE2OG_OXY"/>
    <property type="match status" value="1"/>
</dbReference>
<dbReference type="PANTHER" id="PTHR31212:SF4">
    <property type="entry name" value="ALPHA-KETOGLUTARATE-DEPENDENT DIOXYGENASE ALKB HOMOLOG 3"/>
    <property type="match status" value="1"/>
</dbReference>
<dbReference type="Pfam" id="PF13532">
    <property type="entry name" value="2OG-FeII_Oxy_2"/>
    <property type="match status" value="1"/>
</dbReference>
<dbReference type="RefSeq" id="WP_140587484.1">
    <property type="nucleotide sequence ID" value="NZ_VFRR01000005.1"/>
</dbReference>
<evidence type="ECO:0000259" key="1">
    <source>
        <dbReference type="PROSITE" id="PS51471"/>
    </source>
</evidence>
<dbReference type="AlphaFoldDB" id="A0A501X232"/>
<dbReference type="OrthoDB" id="190276at2"/>
<dbReference type="GO" id="GO:0051213">
    <property type="term" value="F:dioxygenase activity"/>
    <property type="evidence" value="ECO:0007669"/>
    <property type="project" value="UniProtKB-KW"/>
</dbReference>
<keyword evidence="2" id="KW-0560">Oxidoreductase</keyword>
<evidence type="ECO:0000313" key="3">
    <source>
        <dbReference type="Proteomes" id="UP000315901"/>
    </source>
</evidence>
<proteinExistence type="predicted"/>
<gene>
    <name evidence="2" type="ORF">FJM67_04535</name>
</gene>
<dbReference type="InterPro" id="IPR037151">
    <property type="entry name" value="AlkB-like_sf"/>
</dbReference>
<protein>
    <submittedName>
        <fullName evidence="2">Alpha-ketoglutarate-dependent dioxygenase AlkB</fullName>
    </submittedName>
</protein>
<reference evidence="2 3" key="1">
    <citation type="submission" date="2019-06" db="EMBL/GenBank/DDBJ databases">
        <title>A novel bacterium of genus Marinomonas, isolated from coastal sand.</title>
        <authorList>
            <person name="Huang H."/>
            <person name="Mo K."/>
            <person name="Hu Y."/>
        </authorList>
    </citation>
    <scope>NUCLEOTIDE SEQUENCE [LARGE SCALE GENOMIC DNA]</scope>
    <source>
        <strain evidence="2 3">HB171799</strain>
    </source>
</reference>
<evidence type="ECO:0000313" key="2">
    <source>
        <dbReference type="EMBL" id="TPE54532.1"/>
    </source>
</evidence>
<name>A0A501X232_9GAMM</name>
<keyword evidence="3" id="KW-1185">Reference proteome</keyword>
<dbReference type="InterPro" id="IPR005123">
    <property type="entry name" value="Oxoglu/Fe-dep_dioxygenase_dom"/>
</dbReference>
<comment type="caution">
    <text evidence="2">The sequence shown here is derived from an EMBL/GenBank/DDBJ whole genome shotgun (WGS) entry which is preliminary data.</text>
</comment>
<organism evidence="2 3">
    <name type="scientific">Maribrevibacterium harenarium</name>
    <dbReference type="NCBI Taxonomy" id="2589817"/>
    <lineage>
        <taxon>Bacteria</taxon>
        <taxon>Pseudomonadati</taxon>
        <taxon>Pseudomonadota</taxon>
        <taxon>Gammaproteobacteria</taxon>
        <taxon>Oceanospirillales</taxon>
        <taxon>Oceanospirillaceae</taxon>
        <taxon>Maribrevibacterium</taxon>
    </lineage>
</organism>
<dbReference type="PANTHER" id="PTHR31212">
    <property type="entry name" value="ALPHA-KETOGLUTARATE-DEPENDENT DIOXYGENASE ALKB HOMOLOG 3"/>
    <property type="match status" value="1"/>
</dbReference>
<feature type="domain" description="Fe2OG dioxygenase" evidence="1">
    <location>
        <begin position="90"/>
        <end position="188"/>
    </location>
</feature>
<dbReference type="SUPFAM" id="SSF51197">
    <property type="entry name" value="Clavaminate synthase-like"/>
    <property type="match status" value="1"/>
</dbReference>
<keyword evidence="2" id="KW-0223">Dioxygenase</keyword>